<keyword evidence="1" id="KW-0597">Phosphoprotein</keyword>
<protein>
    <submittedName>
        <fullName evidence="3">Response regulator receiver domain-containing protein</fullName>
    </submittedName>
</protein>
<feature type="modified residue" description="4-aspartylphosphate" evidence="1">
    <location>
        <position position="68"/>
    </location>
</feature>
<dbReference type="AlphaFoldDB" id="A0A1I2EG71"/>
<keyword evidence="4" id="KW-1185">Reference proteome</keyword>
<gene>
    <name evidence="3" type="ORF">SAMN05216283_10282</name>
</gene>
<dbReference type="EMBL" id="FONW01000002">
    <property type="protein sequence ID" value="SFE91647.1"/>
    <property type="molecule type" value="Genomic_DNA"/>
</dbReference>
<dbReference type="InterPro" id="IPR011006">
    <property type="entry name" value="CheY-like_superfamily"/>
</dbReference>
<evidence type="ECO:0000259" key="2">
    <source>
        <dbReference type="PROSITE" id="PS50110"/>
    </source>
</evidence>
<reference evidence="3 4" key="1">
    <citation type="submission" date="2016-10" db="EMBL/GenBank/DDBJ databases">
        <authorList>
            <person name="de Groot N.N."/>
        </authorList>
    </citation>
    <scope>NUCLEOTIDE SEQUENCE [LARGE SCALE GENOMIC DNA]</scope>
    <source>
        <strain evidence="3 4">CGMCC 1.9156</strain>
    </source>
</reference>
<dbReference type="Gene3D" id="3.40.50.2300">
    <property type="match status" value="1"/>
</dbReference>
<dbReference type="InterPro" id="IPR001789">
    <property type="entry name" value="Sig_transdc_resp-reg_receiver"/>
</dbReference>
<accession>A0A1I2EG71</accession>
<evidence type="ECO:0000313" key="3">
    <source>
        <dbReference type="EMBL" id="SFE91647.1"/>
    </source>
</evidence>
<dbReference type="STRING" id="655355.SAMN05216283_10282"/>
<sequence>MQQANLLKKIAIVDNALGFFKIDEGKLGKETLKEQVQCFKKAADLLQYLKQLKKDRMLTEFPDYVLIDIHLPDMEADVFLDDLDQLIGASDASEVFILSSSASKKNRDLAMQYPFVSAYLEKPVSADLLEVLIGVKSVDNPPH</sequence>
<proteinExistence type="predicted"/>
<dbReference type="SUPFAM" id="SSF52172">
    <property type="entry name" value="CheY-like"/>
    <property type="match status" value="1"/>
</dbReference>
<dbReference type="PROSITE" id="PS50110">
    <property type="entry name" value="RESPONSE_REGULATORY"/>
    <property type="match status" value="1"/>
</dbReference>
<feature type="domain" description="Response regulatory" evidence="2">
    <location>
        <begin position="9"/>
        <end position="137"/>
    </location>
</feature>
<dbReference type="Proteomes" id="UP000198964">
    <property type="component" value="Unassembled WGS sequence"/>
</dbReference>
<dbReference type="RefSeq" id="WP_093918769.1">
    <property type="nucleotide sequence ID" value="NZ_FONW01000002.1"/>
</dbReference>
<evidence type="ECO:0000313" key="4">
    <source>
        <dbReference type="Proteomes" id="UP000198964"/>
    </source>
</evidence>
<name>A0A1I2EG71_9BACT</name>
<dbReference type="GO" id="GO:0000160">
    <property type="term" value="P:phosphorelay signal transduction system"/>
    <property type="evidence" value="ECO:0007669"/>
    <property type="project" value="InterPro"/>
</dbReference>
<evidence type="ECO:0000256" key="1">
    <source>
        <dbReference type="PROSITE-ProRule" id="PRU00169"/>
    </source>
</evidence>
<organism evidence="3 4">
    <name type="scientific">Sunxiuqinia elliptica</name>
    <dbReference type="NCBI Taxonomy" id="655355"/>
    <lineage>
        <taxon>Bacteria</taxon>
        <taxon>Pseudomonadati</taxon>
        <taxon>Bacteroidota</taxon>
        <taxon>Bacteroidia</taxon>
        <taxon>Marinilabiliales</taxon>
        <taxon>Prolixibacteraceae</taxon>
        <taxon>Sunxiuqinia</taxon>
    </lineage>
</organism>